<dbReference type="SUPFAM" id="SSF143011">
    <property type="entry name" value="RelE-like"/>
    <property type="match status" value="1"/>
</dbReference>
<dbReference type="Gene3D" id="3.30.2310.20">
    <property type="entry name" value="RelE-like"/>
    <property type="match status" value="1"/>
</dbReference>
<reference evidence="1 2" key="1">
    <citation type="submission" date="2020-08" db="EMBL/GenBank/DDBJ databases">
        <title>Bridging the membrane lipid divide: bacteria of the FCB group superphylum have the potential to synthesize archaeal ether lipids.</title>
        <authorList>
            <person name="Villanueva L."/>
            <person name="Von Meijenfeldt F.A.B."/>
            <person name="Westbye A.B."/>
            <person name="Yadav S."/>
            <person name="Hopmans E.C."/>
            <person name="Dutilh B.E."/>
            <person name="Sinninghe Damste J.S."/>
        </authorList>
    </citation>
    <scope>NUCLEOTIDE SEQUENCE [LARGE SCALE GENOMIC DNA]</scope>
    <source>
        <strain evidence="1">NIOZ-UU30</strain>
    </source>
</reference>
<evidence type="ECO:0000313" key="1">
    <source>
        <dbReference type="EMBL" id="MBC8361824.1"/>
    </source>
</evidence>
<accession>A0A8J6TM95</accession>
<comment type="caution">
    <text evidence="1">The sequence shown here is derived from an EMBL/GenBank/DDBJ whole genome shotgun (WGS) entry which is preliminary data.</text>
</comment>
<dbReference type="AlphaFoldDB" id="A0A8J6TM95"/>
<protein>
    <submittedName>
        <fullName evidence="1">Killer suppression protein</fullName>
    </submittedName>
</protein>
<name>A0A8J6TM95_9BACT</name>
<dbReference type="Proteomes" id="UP000603434">
    <property type="component" value="Unassembled WGS sequence"/>
</dbReference>
<organism evidence="1 2">
    <name type="scientific">Candidatus Desulfatibia profunda</name>
    <dbReference type="NCBI Taxonomy" id="2841695"/>
    <lineage>
        <taxon>Bacteria</taxon>
        <taxon>Pseudomonadati</taxon>
        <taxon>Thermodesulfobacteriota</taxon>
        <taxon>Desulfobacteria</taxon>
        <taxon>Desulfobacterales</taxon>
        <taxon>Desulfobacterales incertae sedis</taxon>
        <taxon>Candidatus Desulfatibia</taxon>
    </lineage>
</organism>
<sequence length="111" mass="12693">MVIYFRTKRLQKICNNTNEAIKKLGPKMTRKLQQRLMELKAASCLADISRVPPERCHPLSGNRDGQLSVDLEHPYRLLFIPANDPIPVTQDGGLDWTKVTEIEIVEIIDTH</sequence>
<evidence type="ECO:0000313" key="2">
    <source>
        <dbReference type="Proteomes" id="UP000603434"/>
    </source>
</evidence>
<proteinExistence type="predicted"/>
<dbReference type="EMBL" id="JACNJH010000154">
    <property type="protein sequence ID" value="MBC8361824.1"/>
    <property type="molecule type" value="Genomic_DNA"/>
</dbReference>
<gene>
    <name evidence="1" type="ORF">H8E23_10535</name>
</gene>
<dbReference type="InterPro" id="IPR035093">
    <property type="entry name" value="RelE/ParE_toxin_dom_sf"/>
</dbReference>